<accession>A0A6G1JZV7</accession>
<feature type="region of interest" description="Disordered" evidence="1">
    <location>
        <begin position="244"/>
        <end position="264"/>
    </location>
</feature>
<feature type="region of interest" description="Disordered" evidence="1">
    <location>
        <begin position="1"/>
        <end position="45"/>
    </location>
</feature>
<feature type="compositionally biased region" description="Polar residues" evidence="1">
    <location>
        <begin position="36"/>
        <end position="45"/>
    </location>
</feature>
<sequence>MTGPSAKGPSASTSRFHPYSTAPNDPSISRMAAPQATPQDSNPTLNYKKYAKPFDRFKPLGGGADGDIFRCFKVPRMEEELFIIHWVRQPLSFGFLARDETGTLVFRVSSSDVSRLSMFGIGNPGSQAEWSHVYDPQGISWLTRWHGSSFRIFQTDWDEKVRLDNGIVRRYGPSRLSPEELMAMGNGPTAEDSITDSYISELRSMWGPSNLTQAEFHALRVAEETSSGDRAIRIYGDTGLSSADFYAPGQPMKEDGRDGGHGVE</sequence>
<feature type="compositionally biased region" description="Basic and acidic residues" evidence="1">
    <location>
        <begin position="252"/>
        <end position="264"/>
    </location>
</feature>
<dbReference type="Proteomes" id="UP000799428">
    <property type="component" value="Unassembled WGS sequence"/>
</dbReference>
<feature type="compositionally biased region" description="Polar residues" evidence="1">
    <location>
        <begin position="10"/>
        <end position="27"/>
    </location>
</feature>
<dbReference type="AlphaFoldDB" id="A0A6G1JZV7"/>
<protein>
    <submittedName>
        <fullName evidence="2">Uncharacterized protein</fullName>
    </submittedName>
</protein>
<dbReference type="EMBL" id="MU005777">
    <property type="protein sequence ID" value="KAF2705805.1"/>
    <property type="molecule type" value="Genomic_DNA"/>
</dbReference>
<evidence type="ECO:0000313" key="3">
    <source>
        <dbReference type="Proteomes" id="UP000799428"/>
    </source>
</evidence>
<proteinExistence type="predicted"/>
<gene>
    <name evidence="2" type="ORF">K504DRAFT_505540</name>
</gene>
<evidence type="ECO:0000256" key="1">
    <source>
        <dbReference type="SAM" id="MobiDB-lite"/>
    </source>
</evidence>
<reference evidence="2" key="1">
    <citation type="journal article" date="2020" name="Stud. Mycol.">
        <title>101 Dothideomycetes genomes: a test case for predicting lifestyles and emergence of pathogens.</title>
        <authorList>
            <person name="Haridas S."/>
            <person name="Albert R."/>
            <person name="Binder M."/>
            <person name="Bloem J."/>
            <person name="Labutti K."/>
            <person name="Salamov A."/>
            <person name="Andreopoulos B."/>
            <person name="Baker S."/>
            <person name="Barry K."/>
            <person name="Bills G."/>
            <person name="Bluhm B."/>
            <person name="Cannon C."/>
            <person name="Castanera R."/>
            <person name="Culley D."/>
            <person name="Daum C."/>
            <person name="Ezra D."/>
            <person name="Gonzalez J."/>
            <person name="Henrissat B."/>
            <person name="Kuo A."/>
            <person name="Liang C."/>
            <person name="Lipzen A."/>
            <person name="Lutzoni F."/>
            <person name="Magnuson J."/>
            <person name="Mondo S."/>
            <person name="Nolan M."/>
            <person name="Ohm R."/>
            <person name="Pangilinan J."/>
            <person name="Park H.-J."/>
            <person name="Ramirez L."/>
            <person name="Alfaro M."/>
            <person name="Sun H."/>
            <person name="Tritt A."/>
            <person name="Yoshinaga Y."/>
            <person name="Zwiers L.-H."/>
            <person name="Turgeon B."/>
            <person name="Goodwin S."/>
            <person name="Spatafora J."/>
            <person name="Crous P."/>
            <person name="Grigoriev I."/>
        </authorList>
    </citation>
    <scope>NUCLEOTIDE SEQUENCE</scope>
    <source>
        <strain evidence="2">CBS 279.74</strain>
    </source>
</reference>
<keyword evidence="3" id="KW-1185">Reference proteome</keyword>
<organism evidence="2 3">
    <name type="scientific">Pleomassaria siparia CBS 279.74</name>
    <dbReference type="NCBI Taxonomy" id="1314801"/>
    <lineage>
        <taxon>Eukaryota</taxon>
        <taxon>Fungi</taxon>
        <taxon>Dikarya</taxon>
        <taxon>Ascomycota</taxon>
        <taxon>Pezizomycotina</taxon>
        <taxon>Dothideomycetes</taxon>
        <taxon>Pleosporomycetidae</taxon>
        <taxon>Pleosporales</taxon>
        <taxon>Pleomassariaceae</taxon>
        <taxon>Pleomassaria</taxon>
    </lineage>
</organism>
<evidence type="ECO:0000313" key="2">
    <source>
        <dbReference type="EMBL" id="KAF2705805.1"/>
    </source>
</evidence>
<dbReference type="OrthoDB" id="3793592at2759"/>
<name>A0A6G1JZV7_9PLEO</name>